<gene>
    <name evidence="2" type="ORF">PG997_006366</name>
</gene>
<keyword evidence="1" id="KW-0472">Membrane</keyword>
<sequence length="131" mass="13974">MAPSSWSKPAYLWHAIIETPAALSFILSPKKQLPDCSPAAELILRQYGGLLLSSVLLSVVMLVSPRGARRYNGLFAAALGSYHLWPAYRAYMRLTSDVEGDIAAPSILGGPAVHITAHLVALALFSVAAIC</sequence>
<evidence type="ECO:0000313" key="2">
    <source>
        <dbReference type="EMBL" id="KAK8085095.1"/>
    </source>
</evidence>
<comment type="caution">
    <text evidence="2">The sequence shown here is derived from an EMBL/GenBank/DDBJ whole genome shotgun (WGS) entry which is preliminary data.</text>
</comment>
<feature type="transmembrane region" description="Helical" evidence="1">
    <location>
        <begin position="108"/>
        <end position="130"/>
    </location>
</feature>
<organism evidence="2 3">
    <name type="scientific">Apiospora hydei</name>
    <dbReference type="NCBI Taxonomy" id="1337664"/>
    <lineage>
        <taxon>Eukaryota</taxon>
        <taxon>Fungi</taxon>
        <taxon>Dikarya</taxon>
        <taxon>Ascomycota</taxon>
        <taxon>Pezizomycotina</taxon>
        <taxon>Sordariomycetes</taxon>
        <taxon>Xylariomycetidae</taxon>
        <taxon>Amphisphaeriales</taxon>
        <taxon>Apiosporaceae</taxon>
        <taxon>Apiospora</taxon>
    </lineage>
</organism>
<feature type="transmembrane region" description="Helical" evidence="1">
    <location>
        <begin position="71"/>
        <end position="88"/>
    </location>
</feature>
<dbReference type="EMBL" id="JAQQWN010000005">
    <property type="protein sequence ID" value="KAK8085095.1"/>
    <property type="molecule type" value="Genomic_DNA"/>
</dbReference>
<dbReference type="GeneID" id="92043741"/>
<evidence type="ECO:0000313" key="3">
    <source>
        <dbReference type="Proteomes" id="UP001433268"/>
    </source>
</evidence>
<accession>A0ABR1WNI9</accession>
<feature type="transmembrane region" description="Helical" evidence="1">
    <location>
        <begin position="47"/>
        <end position="64"/>
    </location>
</feature>
<name>A0ABR1WNI9_9PEZI</name>
<reference evidence="2 3" key="1">
    <citation type="submission" date="2023-01" db="EMBL/GenBank/DDBJ databases">
        <title>Analysis of 21 Apiospora genomes using comparative genomics revels a genus with tremendous synthesis potential of carbohydrate active enzymes and secondary metabolites.</title>
        <authorList>
            <person name="Sorensen T."/>
        </authorList>
    </citation>
    <scope>NUCLEOTIDE SEQUENCE [LARGE SCALE GENOMIC DNA]</scope>
    <source>
        <strain evidence="2 3">CBS 114990</strain>
    </source>
</reference>
<keyword evidence="3" id="KW-1185">Reference proteome</keyword>
<protein>
    <submittedName>
        <fullName evidence="2">Uncharacterized protein</fullName>
    </submittedName>
</protein>
<keyword evidence="1" id="KW-0812">Transmembrane</keyword>
<proteinExistence type="predicted"/>
<dbReference type="RefSeq" id="XP_066669604.1">
    <property type="nucleotide sequence ID" value="XM_066810681.1"/>
</dbReference>
<evidence type="ECO:0000256" key="1">
    <source>
        <dbReference type="SAM" id="Phobius"/>
    </source>
</evidence>
<keyword evidence="1" id="KW-1133">Transmembrane helix</keyword>
<dbReference type="Proteomes" id="UP001433268">
    <property type="component" value="Unassembled WGS sequence"/>
</dbReference>